<dbReference type="InterPro" id="IPR050802">
    <property type="entry name" value="EF-GSTs"/>
</dbReference>
<dbReference type="FunFam" id="3.40.30.10:FF:000148">
    <property type="entry name" value="Elongation factor 1B gamma"/>
    <property type="match status" value="1"/>
</dbReference>
<name>A0A9C7UQ98_9RHOD</name>
<gene>
    <name evidence="8" type="ORF">GpartN1_g3454.t1</name>
</gene>
<dbReference type="SUPFAM" id="SSF52833">
    <property type="entry name" value="Thioredoxin-like"/>
    <property type="match status" value="1"/>
</dbReference>
<dbReference type="InterPro" id="IPR001662">
    <property type="entry name" value="EF1B_G_C"/>
</dbReference>
<evidence type="ECO:0000259" key="7">
    <source>
        <dbReference type="PROSITE" id="PS50405"/>
    </source>
</evidence>
<evidence type="ECO:0000256" key="1">
    <source>
        <dbReference type="ARBA" id="ARBA00022768"/>
    </source>
</evidence>
<evidence type="ECO:0000313" key="9">
    <source>
        <dbReference type="Proteomes" id="UP001061958"/>
    </source>
</evidence>
<dbReference type="PANTHER" id="PTHR43986:SF1">
    <property type="entry name" value="ELONGATION FACTOR 1-GAMMA"/>
    <property type="match status" value="1"/>
</dbReference>
<evidence type="ECO:0000256" key="3">
    <source>
        <dbReference type="PROSITE-ProRule" id="PRU00519"/>
    </source>
</evidence>
<organism evidence="8 9">
    <name type="scientific">Galdieria partita</name>
    <dbReference type="NCBI Taxonomy" id="83374"/>
    <lineage>
        <taxon>Eukaryota</taxon>
        <taxon>Rhodophyta</taxon>
        <taxon>Bangiophyceae</taxon>
        <taxon>Galdieriales</taxon>
        <taxon>Galdieriaceae</taxon>
        <taxon>Galdieria</taxon>
    </lineage>
</organism>
<dbReference type="InterPro" id="IPR036249">
    <property type="entry name" value="Thioredoxin-like_sf"/>
</dbReference>
<dbReference type="InterPro" id="IPR036433">
    <property type="entry name" value="EF1B_G_C_sf"/>
</dbReference>
<dbReference type="AlphaFoldDB" id="A0A9C7UQ98"/>
<dbReference type="SFLD" id="SFLDS00019">
    <property type="entry name" value="Glutathione_Transferase_(cytos"/>
    <property type="match status" value="1"/>
</dbReference>
<dbReference type="InterPro" id="IPR004045">
    <property type="entry name" value="Glutathione_S-Trfase_N"/>
</dbReference>
<dbReference type="InterPro" id="IPR010987">
    <property type="entry name" value="Glutathione-S-Trfase_C-like"/>
</dbReference>
<dbReference type="PROSITE" id="PS50404">
    <property type="entry name" value="GST_NTER"/>
    <property type="match status" value="1"/>
</dbReference>
<dbReference type="InterPro" id="IPR040079">
    <property type="entry name" value="Glutathione_S-Trfase"/>
</dbReference>
<dbReference type="InterPro" id="IPR036282">
    <property type="entry name" value="Glutathione-S-Trfase_C_sf"/>
</dbReference>
<dbReference type="GO" id="GO:0003746">
    <property type="term" value="F:translation elongation factor activity"/>
    <property type="evidence" value="ECO:0007669"/>
    <property type="project" value="UniProtKB-UniRule"/>
</dbReference>
<proteinExistence type="inferred from homology"/>
<evidence type="ECO:0000256" key="2">
    <source>
        <dbReference type="ARBA" id="ARBA00022917"/>
    </source>
</evidence>
<dbReference type="OrthoDB" id="249703at2759"/>
<dbReference type="GO" id="GO:0005634">
    <property type="term" value="C:nucleus"/>
    <property type="evidence" value="ECO:0007669"/>
    <property type="project" value="TreeGrafter"/>
</dbReference>
<comment type="caution">
    <text evidence="8">The sequence shown here is derived from an EMBL/GenBank/DDBJ whole genome shotgun (WGS) entry which is preliminary data.</text>
</comment>
<evidence type="ECO:0000256" key="4">
    <source>
        <dbReference type="RuleBase" id="RU003494"/>
    </source>
</evidence>
<dbReference type="Pfam" id="PF00043">
    <property type="entry name" value="GST_C"/>
    <property type="match status" value="1"/>
</dbReference>
<feature type="domain" description="GST N-terminal" evidence="6">
    <location>
        <begin position="1"/>
        <end position="80"/>
    </location>
</feature>
<dbReference type="Gene3D" id="3.40.30.10">
    <property type="entry name" value="Glutaredoxin"/>
    <property type="match status" value="1"/>
</dbReference>
<keyword evidence="2 3" id="KW-0648">Protein biosynthesis</keyword>
<dbReference type="Pfam" id="PF02798">
    <property type="entry name" value="GST_N"/>
    <property type="match status" value="1"/>
</dbReference>
<dbReference type="GO" id="GO:0005737">
    <property type="term" value="C:cytoplasm"/>
    <property type="evidence" value="ECO:0007669"/>
    <property type="project" value="TreeGrafter"/>
</dbReference>
<dbReference type="PROSITE" id="PS50040">
    <property type="entry name" value="EF1G_C"/>
    <property type="match status" value="1"/>
</dbReference>
<evidence type="ECO:0000313" key="8">
    <source>
        <dbReference type="EMBL" id="GJQ11663.1"/>
    </source>
</evidence>
<reference evidence="8" key="1">
    <citation type="journal article" date="2022" name="Proc. Natl. Acad. Sci. U.S.A.">
        <title>Life cycle and functional genomics of the unicellular red alga Galdieria for elucidating algal and plant evolution and industrial use.</title>
        <authorList>
            <person name="Hirooka S."/>
            <person name="Itabashi T."/>
            <person name="Ichinose T.M."/>
            <person name="Onuma R."/>
            <person name="Fujiwara T."/>
            <person name="Yamashita S."/>
            <person name="Jong L.W."/>
            <person name="Tomita R."/>
            <person name="Iwane A.H."/>
            <person name="Miyagishima S.Y."/>
        </authorList>
    </citation>
    <scope>NUCLEOTIDE SEQUENCE</scope>
    <source>
        <strain evidence="8">NBRC 102759</strain>
    </source>
</reference>
<dbReference type="Pfam" id="PF00647">
    <property type="entry name" value="EF1G"/>
    <property type="match status" value="1"/>
</dbReference>
<feature type="domain" description="GST C-terminal" evidence="7">
    <location>
        <begin position="85"/>
        <end position="213"/>
    </location>
</feature>
<sequence length="398" mass="46020">MYKLYTYPNNPRAQKALIAAEYAQISVQLPKFEMGKDNKSPEFLKLFPLGKIPALETPQGPISESPAIAWYFAKLRPDKGLCGNNFFEECQVQQWISFAEDAFTKHYPVLLYPHFMPGNFSFQEQEAEKAKQQMKRYLDVLEAHLLHNTYLVGERITLADITAVCYIVPLFRIALGETFRSPYSCLMRWLHTCLNKQPFQRVIGSVQFCKEPLVGQKKSADTTTVQEKHESTTSQSSHVNGFSNELMDMNEWKRKYSNTDTRTEALPWFWEHFNPSQLSLWYCKYKYNDELEKTFMSANLVSGWFQRLEPLRKYAFGSILLFGQSGPPGSVEIHGVWLFVGQDIPKDMKEGVDFDAYEFSKLDPNNAKDRTLVENFFAWDGDFSSITQKPVNQGKVFK</sequence>
<evidence type="ECO:0008006" key="10">
    <source>
        <dbReference type="Google" id="ProtNLM"/>
    </source>
</evidence>
<dbReference type="SMART" id="SM01183">
    <property type="entry name" value="EF1G"/>
    <property type="match status" value="1"/>
</dbReference>
<dbReference type="EMBL" id="BQMJ01000026">
    <property type="protein sequence ID" value="GJQ11663.1"/>
    <property type="molecule type" value="Genomic_DNA"/>
</dbReference>
<evidence type="ECO:0000259" key="6">
    <source>
        <dbReference type="PROSITE" id="PS50404"/>
    </source>
</evidence>
<comment type="similarity">
    <text evidence="4">Belongs to the GST superfamily.</text>
</comment>
<dbReference type="SFLD" id="SFLDG00358">
    <property type="entry name" value="Main_(cytGST)"/>
    <property type="match status" value="1"/>
</dbReference>
<feature type="domain" description="EF-1-gamma C-terminal" evidence="5">
    <location>
        <begin position="238"/>
        <end position="398"/>
    </location>
</feature>
<dbReference type="SUPFAM" id="SSF47616">
    <property type="entry name" value="GST C-terminal domain-like"/>
    <property type="match status" value="1"/>
</dbReference>
<accession>A0A9C7UQ98</accession>
<dbReference type="FunFam" id="1.20.1050.10:FF:000006">
    <property type="entry name" value="Elongation factor 1 gamma"/>
    <property type="match status" value="1"/>
</dbReference>
<dbReference type="PROSITE" id="PS50405">
    <property type="entry name" value="GST_CTER"/>
    <property type="match status" value="1"/>
</dbReference>
<keyword evidence="9" id="KW-1185">Reference proteome</keyword>
<dbReference type="CDD" id="cd03044">
    <property type="entry name" value="GST_N_EF1Bgamma"/>
    <property type="match status" value="1"/>
</dbReference>
<protein>
    <recommendedName>
        <fullName evidence="10">Elongation factor 1-gamma</fullName>
    </recommendedName>
</protein>
<dbReference type="CDD" id="cd03181">
    <property type="entry name" value="GST_C_EF1Bgamma_like"/>
    <property type="match status" value="1"/>
</dbReference>
<evidence type="ECO:0000259" key="5">
    <source>
        <dbReference type="PROSITE" id="PS50040"/>
    </source>
</evidence>
<dbReference type="Gene3D" id="3.30.70.1010">
    <property type="entry name" value="Translation elongation factor EF1B, gamma chain, conserved domain"/>
    <property type="match status" value="1"/>
</dbReference>
<dbReference type="FunFam" id="3.30.70.1010:FF:000001">
    <property type="entry name" value="Elongation factor 1-gamma 1"/>
    <property type="match status" value="1"/>
</dbReference>
<dbReference type="InterPro" id="IPR004046">
    <property type="entry name" value="GST_C"/>
</dbReference>
<dbReference type="Proteomes" id="UP001061958">
    <property type="component" value="Unassembled WGS sequence"/>
</dbReference>
<reference evidence="8" key="2">
    <citation type="submission" date="2022-01" db="EMBL/GenBank/DDBJ databases">
        <authorList>
            <person name="Hirooka S."/>
            <person name="Miyagishima S.Y."/>
        </authorList>
    </citation>
    <scope>NUCLEOTIDE SEQUENCE</scope>
    <source>
        <strain evidence="8">NBRC 102759</strain>
    </source>
</reference>
<keyword evidence="1 3" id="KW-0251">Elongation factor</keyword>
<dbReference type="PANTHER" id="PTHR43986">
    <property type="entry name" value="ELONGATION FACTOR 1-GAMMA"/>
    <property type="match status" value="1"/>
</dbReference>
<dbReference type="Gene3D" id="1.20.1050.10">
    <property type="match status" value="1"/>
</dbReference>
<dbReference type="SUPFAM" id="SSF89942">
    <property type="entry name" value="eEF1-gamma domain"/>
    <property type="match status" value="1"/>
</dbReference>